<accession>A0ABW3ISW6</accession>
<name>A0ABW3ISW6_9RHOB</name>
<evidence type="ECO:0000313" key="2">
    <source>
        <dbReference type="Proteomes" id="UP001597108"/>
    </source>
</evidence>
<dbReference type="Proteomes" id="UP001597108">
    <property type="component" value="Unassembled WGS sequence"/>
</dbReference>
<proteinExistence type="predicted"/>
<evidence type="ECO:0000313" key="1">
    <source>
        <dbReference type="EMBL" id="MFD0981144.1"/>
    </source>
</evidence>
<reference evidence="2" key="1">
    <citation type="journal article" date="2019" name="Int. J. Syst. Evol. Microbiol.">
        <title>The Global Catalogue of Microorganisms (GCM) 10K type strain sequencing project: providing services to taxonomists for standard genome sequencing and annotation.</title>
        <authorList>
            <consortium name="The Broad Institute Genomics Platform"/>
            <consortium name="The Broad Institute Genome Sequencing Center for Infectious Disease"/>
            <person name="Wu L."/>
            <person name="Ma J."/>
        </authorList>
    </citation>
    <scope>NUCLEOTIDE SEQUENCE [LARGE SCALE GENOMIC DNA]</scope>
    <source>
        <strain evidence="2">CCUG 60524</strain>
    </source>
</reference>
<sequence length="140" mass="15200">MSISERDFNAVAAAKPKLKREAPFSLRLSFEEKALLRAAANGVPLGAYIKAKLFDEPLEKVRRRNTNPVKDHEALGRVLGALGKSRLSQNLNQIARAANMGALPVSPELEDELRQACADVEALRRELLRALGSLSNGGPS</sequence>
<gene>
    <name evidence="1" type="ORF">ACFQ2S_15995</name>
</gene>
<comment type="caution">
    <text evidence="1">The sequence shown here is derived from an EMBL/GenBank/DDBJ whole genome shotgun (WGS) entry which is preliminary data.</text>
</comment>
<protein>
    <recommendedName>
        <fullName evidence="3">Bacterial mobilisation domain-containing protein</fullName>
    </recommendedName>
</protein>
<organism evidence="1 2">
    <name type="scientific">Tropicimonas aquimaris</name>
    <dbReference type="NCBI Taxonomy" id="914152"/>
    <lineage>
        <taxon>Bacteria</taxon>
        <taxon>Pseudomonadati</taxon>
        <taxon>Pseudomonadota</taxon>
        <taxon>Alphaproteobacteria</taxon>
        <taxon>Rhodobacterales</taxon>
        <taxon>Roseobacteraceae</taxon>
        <taxon>Tropicimonas</taxon>
    </lineage>
</organism>
<dbReference type="EMBL" id="JBHTJT010000033">
    <property type="protein sequence ID" value="MFD0981144.1"/>
    <property type="molecule type" value="Genomic_DNA"/>
</dbReference>
<evidence type="ECO:0008006" key="3">
    <source>
        <dbReference type="Google" id="ProtNLM"/>
    </source>
</evidence>
<keyword evidence="2" id="KW-1185">Reference proteome</keyword>
<dbReference type="RefSeq" id="WP_386075959.1">
    <property type="nucleotide sequence ID" value="NZ_JBHTJT010000033.1"/>
</dbReference>